<accession>A0A655JT45</accession>
<name>A0A655JT45_MYCTX</name>
<evidence type="ECO:0000313" key="1">
    <source>
        <dbReference type="EMBL" id="COX83718.1"/>
    </source>
</evidence>
<dbReference type="AlphaFoldDB" id="A0A655JT45"/>
<evidence type="ECO:0000313" key="2">
    <source>
        <dbReference type="Proteomes" id="UP000044938"/>
    </source>
</evidence>
<sequence>MQLPGAICLGRPVAFDEFVGDVGQGGVLDHRGRVQHAAQRQTRRGGRRDQPVGGVRLGDIAALHHYVRPDRADEFDGLQRLLAGL</sequence>
<dbReference type="Proteomes" id="UP000044938">
    <property type="component" value="Unassembled WGS sequence"/>
</dbReference>
<organism evidence="1 2">
    <name type="scientific">Mycobacterium tuberculosis</name>
    <dbReference type="NCBI Taxonomy" id="1773"/>
    <lineage>
        <taxon>Bacteria</taxon>
        <taxon>Bacillati</taxon>
        <taxon>Actinomycetota</taxon>
        <taxon>Actinomycetes</taxon>
        <taxon>Mycobacteriales</taxon>
        <taxon>Mycobacteriaceae</taxon>
        <taxon>Mycobacterium</taxon>
        <taxon>Mycobacterium tuberculosis complex</taxon>
    </lineage>
</organism>
<gene>
    <name evidence="1" type="ORF">ERS007720_04938</name>
</gene>
<proteinExistence type="predicted"/>
<protein>
    <submittedName>
        <fullName evidence="1">Uncharacterized protein</fullName>
    </submittedName>
</protein>
<dbReference type="EMBL" id="CSAJ01001293">
    <property type="protein sequence ID" value="COX83718.1"/>
    <property type="molecule type" value="Genomic_DNA"/>
</dbReference>
<reference evidence="1 2" key="1">
    <citation type="submission" date="2015-03" db="EMBL/GenBank/DDBJ databases">
        <authorList>
            <consortium name="Pathogen Informatics"/>
        </authorList>
    </citation>
    <scope>NUCLEOTIDE SEQUENCE [LARGE SCALE GENOMIC DNA]</scope>
    <source>
        <strain evidence="1 2">M09401471</strain>
    </source>
</reference>